<protein>
    <submittedName>
        <fullName evidence="1">Uncharacterized protein</fullName>
    </submittedName>
</protein>
<dbReference type="Gene3D" id="3.40.50.1580">
    <property type="entry name" value="Nucleoside phosphorylase domain"/>
    <property type="match status" value="1"/>
</dbReference>
<dbReference type="SUPFAM" id="SSF53167">
    <property type="entry name" value="Purine and uridine phosphorylases"/>
    <property type="match status" value="1"/>
</dbReference>
<keyword evidence="2" id="KW-1185">Reference proteome</keyword>
<dbReference type="EMBL" id="RCBY01000024">
    <property type="protein sequence ID" value="RQH50217.1"/>
    <property type="molecule type" value="Genomic_DNA"/>
</dbReference>
<sequence>MKFTISENVIIKKPLPAAGIVCSNPQRAQRLVNRYFPSAQLHTDSWGIVIYTGSYQGHYMFVASVPMGAGGSGFAFLEMYAAEANYIVRYGSNDRYVTPDNLRDINIIDEANNLYGLMRDSGLSASQLGQSLFASPLLVDSLRHQAESLFYPVQLMICHHVEDYHAYNYPELIGERTDNVKSLINILESSTQKNSAWDMETAALFWRATQFKKHAVTVLQSLIKHRGEMTPYEGEYGRIATEMEQVFGQLILDSLVAVSVGV</sequence>
<reference evidence="1 2" key="1">
    <citation type="journal article" date="2018" name="ACS Chem. Biol.">
        <title>Ketoreductase domain dysfunction expands chemodiversity: malyngamide biosynthesis in the cyanobacterium Okeania hirsuta.</title>
        <authorList>
            <person name="Moss N.A."/>
            <person name="Leao T."/>
            <person name="Rankin M."/>
            <person name="McCullough T.M."/>
            <person name="Qu P."/>
            <person name="Korobeynikov A."/>
            <person name="Smith J.L."/>
            <person name="Gerwick L."/>
            <person name="Gerwick W.H."/>
        </authorList>
    </citation>
    <scope>NUCLEOTIDE SEQUENCE [LARGE SCALE GENOMIC DNA]</scope>
    <source>
        <strain evidence="1 2">PAB10Feb10-1</strain>
    </source>
</reference>
<organism evidence="1 2">
    <name type="scientific">Okeania hirsuta</name>
    <dbReference type="NCBI Taxonomy" id="1458930"/>
    <lineage>
        <taxon>Bacteria</taxon>
        <taxon>Bacillati</taxon>
        <taxon>Cyanobacteriota</taxon>
        <taxon>Cyanophyceae</taxon>
        <taxon>Oscillatoriophycideae</taxon>
        <taxon>Oscillatoriales</taxon>
        <taxon>Microcoleaceae</taxon>
        <taxon>Okeania</taxon>
    </lineage>
</organism>
<evidence type="ECO:0000313" key="1">
    <source>
        <dbReference type="EMBL" id="RQH50217.1"/>
    </source>
</evidence>
<accession>A0A3N6PZE6</accession>
<comment type="caution">
    <text evidence="1">The sequence shown here is derived from an EMBL/GenBank/DDBJ whole genome shotgun (WGS) entry which is preliminary data.</text>
</comment>
<name>A0A3N6PZE6_9CYAN</name>
<dbReference type="GO" id="GO:0009116">
    <property type="term" value="P:nucleoside metabolic process"/>
    <property type="evidence" value="ECO:0007669"/>
    <property type="project" value="InterPro"/>
</dbReference>
<gene>
    <name evidence="1" type="ORF">D5R40_06555</name>
</gene>
<proteinExistence type="predicted"/>
<dbReference type="Proteomes" id="UP000269154">
    <property type="component" value="Unassembled WGS sequence"/>
</dbReference>
<dbReference type="OrthoDB" id="5296640at2"/>
<dbReference type="InterPro" id="IPR035994">
    <property type="entry name" value="Nucleoside_phosphorylase_sf"/>
</dbReference>
<dbReference type="AlphaFoldDB" id="A0A3N6PZE6"/>
<dbReference type="RefSeq" id="WP_124145070.1">
    <property type="nucleotide sequence ID" value="NZ_CAWOKI010000065.1"/>
</dbReference>
<dbReference type="GO" id="GO:0003824">
    <property type="term" value="F:catalytic activity"/>
    <property type="evidence" value="ECO:0007669"/>
    <property type="project" value="InterPro"/>
</dbReference>
<evidence type="ECO:0000313" key="2">
    <source>
        <dbReference type="Proteomes" id="UP000269154"/>
    </source>
</evidence>